<protein>
    <recommendedName>
        <fullName evidence="6">TECPR1-like DysF domain-containing protein</fullName>
    </recommendedName>
</protein>
<feature type="transmembrane region" description="Helical" evidence="5">
    <location>
        <begin position="260"/>
        <end position="283"/>
    </location>
</feature>
<feature type="domain" description="TECPR1-like DysF" evidence="6">
    <location>
        <begin position="97"/>
        <end position="438"/>
    </location>
</feature>
<gene>
    <name evidence="7" type="ORF">WOLCODRAFT_136540</name>
</gene>
<name>A0A2H3JUT1_WOLCO</name>
<dbReference type="GO" id="GO:0005778">
    <property type="term" value="C:peroxisomal membrane"/>
    <property type="evidence" value="ECO:0007669"/>
    <property type="project" value="UniProtKB-ARBA"/>
</dbReference>
<feature type="transmembrane region" description="Helical" evidence="5">
    <location>
        <begin position="139"/>
        <end position="168"/>
    </location>
</feature>
<dbReference type="GO" id="GO:0007031">
    <property type="term" value="P:peroxisome organization"/>
    <property type="evidence" value="ECO:0007669"/>
    <property type="project" value="TreeGrafter"/>
</dbReference>
<evidence type="ECO:0000256" key="4">
    <source>
        <dbReference type="ARBA" id="ARBA00023136"/>
    </source>
</evidence>
<reference evidence="7 8" key="1">
    <citation type="journal article" date="2012" name="Science">
        <title>The Paleozoic origin of enzymatic lignin decomposition reconstructed from 31 fungal genomes.</title>
        <authorList>
            <person name="Floudas D."/>
            <person name="Binder M."/>
            <person name="Riley R."/>
            <person name="Barry K."/>
            <person name="Blanchette R.A."/>
            <person name="Henrissat B."/>
            <person name="Martinez A.T."/>
            <person name="Otillar R."/>
            <person name="Spatafora J.W."/>
            <person name="Yadav J.S."/>
            <person name="Aerts A."/>
            <person name="Benoit I."/>
            <person name="Boyd A."/>
            <person name="Carlson A."/>
            <person name="Copeland A."/>
            <person name="Coutinho P.M."/>
            <person name="de Vries R.P."/>
            <person name="Ferreira P."/>
            <person name="Findley K."/>
            <person name="Foster B."/>
            <person name="Gaskell J."/>
            <person name="Glotzer D."/>
            <person name="Gorecki P."/>
            <person name="Heitman J."/>
            <person name="Hesse C."/>
            <person name="Hori C."/>
            <person name="Igarashi K."/>
            <person name="Jurgens J.A."/>
            <person name="Kallen N."/>
            <person name="Kersten P."/>
            <person name="Kohler A."/>
            <person name="Kuees U."/>
            <person name="Kumar T.K.A."/>
            <person name="Kuo A."/>
            <person name="LaButti K."/>
            <person name="Larrondo L.F."/>
            <person name="Lindquist E."/>
            <person name="Ling A."/>
            <person name="Lombard V."/>
            <person name="Lucas S."/>
            <person name="Lundell T."/>
            <person name="Martin R."/>
            <person name="McLaughlin D.J."/>
            <person name="Morgenstern I."/>
            <person name="Morin E."/>
            <person name="Murat C."/>
            <person name="Nagy L.G."/>
            <person name="Nolan M."/>
            <person name="Ohm R.A."/>
            <person name="Patyshakuliyeva A."/>
            <person name="Rokas A."/>
            <person name="Ruiz-Duenas F.J."/>
            <person name="Sabat G."/>
            <person name="Salamov A."/>
            <person name="Samejima M."/>
            <person name="Schmutz J."/>
            <person name="Slot J.C."/>
            <person name="St John F."/>
            <person name="Stenlid J."/>
            <person name="Sun H."/>
            <person name="Sun S."/>
            <person name="Syed K."/>
            <person name="Tsang A."/>
            <person name="Wiebenga A."/>
            <person name="Young D."/>
            <person name="Pisabarro A."/>
            <person name="Eastwood D.C."/>
            <person name="Martin F."/>
            <person name="Cullen D."/>
            <person name="Grigoriev I.V."/>
            <person name="Hibbett D.S."/>
        </authorList>
    </citation>
    <scope>NUCLEOTIDE SEQUENCE [LARGE SCALE GENOMIC DNA]</scope>
    <source>
        <strain evidence="7 8">MD-104</strain>
    </source>
</reference>
<evidence type="ECO:0000256" key="5">
    <source>
        <dbReference type="SAM" id="Phobius"/>
    </source>
</evidence>
<evidence type="ECO:0000313" key="7">
    <source>
        <dbReference type="EMBL" id="PCH39887.1"/>
    </source>
</evidence>
<dbReference type="PANTHER" id="PTHR28304:SF2">
    <property type="entry name" value="PEROXISOMAL MEMBRANE PROTEIN PEX29"/>
    <property type="match status" value="1"/>
</dbReference>
<dbReference type="STRING" id="742152.A0A2H3JUT1"/>
<dbReference type="OMA" id="RWTRRIY"/>
<dbReference type="PANTHER" id="PTHR28304">
    <property type="entry name" value="PEROXISOMAL MEMBRANE PROTEIN PEX29"/>
    <property type="match status" value="1"/>
</dbReference>
<keyword evidence="2 5" id="KW-0812">Transmembrane</keyword>
<evidence type="ECO:0000259" key="6">
    <source>
        <dbReference type="Pfam" id="PF06398"/>
    </source>
</evidence>
<keyword evidence="8" id="KW-1185">Reference proteome</keyword>
<keyword evidence="4 5" id="KW-0472">Membrane</keyword>
<dbReference type="EMBL" id="KB468053">
    <property type="protein sequence ID" value="PCH39887.1"/>
    <property type="molecule type" value="Genomic_DNA"/>
</dbReference>
<evidence type="ECO:0000256" key="3">
    <source>
        <dbReference type="ARBA" id="ARBA00022989"/>
    </source>
</evidence>
<accession>A0A2H3JUT1</accession>
<evidence type="ECO:0000256" key="1">
    <source>
        <dbReference type="ARBA" id="ARBA00004141"/>
    </source>
</evidence>
<dbReference type="Proteomes" id="UP000218811">
    <property type="component" value="Unassembled WGS sequence"/>
</dbReference>
<evidence type="ECO:0000256" key="2">
    <source>
        <dbReference type="ARBA" id="ARBA00022692"/>
    </source>
</evidence>
<proteinExistence type="predicted"/>
<feature type="transmembrane region" description="Helical" evidence="5">
    <location>
        <begin position="234"/>
        <end position="253"/>
    </location>
</feature>
<dbReference type="OrthoDB" id="74314at2759"/>
<sequence length="457" mass="50708">MASLDYVEIPPYATRLQSAPDNDNLRAIPKVLTSLPRPEHAPAALAANTSSPTSSQPLSPSKAALNSIPQLLLSSAIQLPPTPRDATRGPLLSTRDPLSIPITTVNFRRFVSRIGPAFWLQDRLEEIVMWKKGTRYTAVWMAAYAFLCYFPRLVLLIPHICLLSVLLATHPSLRSAESAPEVPPPSTAPAGEGSGDWLANVQAIQNLMGAYSDAHDYVQPVIPHLTHATPYTPVILSATALSLVAFIPAVHLLPLRTTFLILGLAPLILTHPIVRLTLLPALLSSAQPLLTALRARLMRALDDDQLEDCHWRAELRDVELFENERWRRDEQGSAEGGWAKANLRTGERKPWTRGRDGWSGVSDDGGGDVSNLTFALSPGWKFVETEDWRPDLQGKWAAPASADAGGWVYTNDAWLDPRPLPSDEWRASGMTRRRRWIRRIYYSPMMLEDNTIDPRDI</sequence>
<dbReference type="InterPro" id="IPR010482">
    <property type="entry name" value="TECPR1-like_DysF"/>
</dbReference>
<keyword evidence="3 5" id="KW-1133">Transmembrane helix</keyword>
<comment type="subcellular location">
    <subcellularLocation>
        <location evidence="1">Membrane</location>
        <topology evidence="1">Multi-pass membrane protein</topology>
    </subcellularLocation>
</comment>
<organism evidence="7 8">
    <name type="scientific">Wolfiporia cocos (strain MD-104)</name>
    <name type="common">Brown rot fungus</name>
    <dbReference type="NCBI Taxonomy" id="742152"/>
    <lineage>
        <taxon>Eukaryota</taxon>
        <taxon>Fungi</taxon>
        <taxon>Dikarya</taxon>
        <taxon>Basidiomycota</taxon>
        <taxon>Agaricomycotina</taxon>
        <taxon>Agaricomycetes</taxon>
        <taxon>Polyporales</taxon>
        <taxon>Phaeolaceae</taxon>
        <taxon>Wolfiporia</taxon>
    </lineage>
</organism>
<dbReference type="InterPro" id="IPR052816">
    <property type="entry name" value="Peroxisomal_Membrane_PEX28-32"/>
</dbReference>
<dbReference type="AlphaFoldDB" id="A0A2H3JUT1"/>
<evidence type="ECO:0000313" key="8">
    <source>
        <dbReference type="Proteomes" id="UP000218811"/>
    </source>
</evidence>
<dbReference type="Pfam" id="PF06398">
    <property type="entry name" value="Pex24p"/>
    <property type="match status" value="1"/>
</dbReference>